<evidence type="ECO:0000256" key="1">
    <source>
        <dbReference type="SAM" id="MobiDB-lite"/>
    </source>
</evidence>
<dbReference type="AlphaFoldDB" id="A0A1V2A7R4"/>
<dbReference type="STRING" id="1714355.BTO28_08590"/>
<sequence>MEHLRHTPHNKEIYARRKETIKRVFTDAKGKHGMRWTTLRERGKLSMQAMLTFADEPQDTGKLAMENTTPSLINQHQ</sequence>
<dbReference type="Proteomes" id="UP000188613">
    <property type="component" value="Unassembled WGS sequence"/>
</dbReference>
<evidence type="ECO:0000313" key="4">
    <source>
        <dbReference type="Proteomes" id="UP000188613"/>
    </source>
</evidence>
<accession>A0A1V2A7R4</accession>
<gene>
    <name evidence="3" type="ORF">BTO28_08590</name>
</gene>
<proteinExistence type="predicted"/>
<feature type="region of interest" description="Disordered" evidence="1">
    <location>
        <begin position="56"/>
        <end position="77"/>
    </location>
</feature>
<dbReference type="Pfam" id="PF13751">
    <property type="entry name" value="DDE_Tnp_1_6"/>
    <property type="match status" value="1"/>
</dbReference>
<feature type="compositionally biased region" description="Polar residues" evidence="1">
    <location>
        <begin position="66"/>
        <end position="77"/>
    </location>
</feature>
<dbReference type="EMBL" id="MSFI01000012">
    <property type="protein sequence ID" value="OMP67038.1"/>
    <property type="molecule type" value="Genomic_DNA"/>
</dbReference>
<reference evidence="3 4" key="1">
    <citation type="submission" date="2016-12" db="EMBL/GenBank/DDBJ databases">
        <title>Domibacillus sp. SAB 38T whole genome sequencing.</title>
        <authorList>
            <person name="Verma A."/>
            <person name="Ojha A.K."/>
            <person name="Krishnamurthi S."/>
        </authorList>
    </citation>
    <scope>NUCLEOTIDE SEQUENCE [LARGE SCALE GENOMIC DNA]</scope>
    <source>
        <strain evidence="3 4">SAB 38</strain>
    </source>
</reference>
<protein>
    <recommendedName>
        <fullName evidence="2">Transposase DDE domain-containing protein</fullName>
    </recommendedName>
</protein>
<dbReference type="InterPro" id="IPR025668">
    <property type="entry name" value="Tnp_DDE_dom"/>
</dbReference>
<organism evidence="3 4">
    <name type="scientific">Domibacillus epiphyticus</name>
    <dbReference type="NCBI Taxonomy" id="1714355"/>
    <lineage>
        <taxon>Bacteria</taxon>
        <taxon>Bacillati</taxon>
        <taxon>Bacillota</taxon>
        <taxon>Bacilli</taxon>
        <taxon>Bacillales</taxon>
        <taxon>Bacillaceae</taxon>
        <taxon>Domibacillus</taxon>
    </lineage>
</organism>
<comment type="caution">
    <text evidence="3">The sequence shown here is derived from an EMBL/GenBank/DDBJ whole genome shotgun (WGS) entry which is preliminary data.</text>
</comment>
<evidence type="ECO:0000259" key="2">
    <source>
        <dbReference type="Pfam" id="PF13751"/>
    </source>
</evidence>
<evidence type="ECO:0000313" key="3">
    <source>
        <dbReference type="EMBL" id="OMP67038.1"/>
    </source>
</evidence>
<feature type="domain" description="Transposase DDE" evidence="2">
    <location>
        <begin position="2"/>
        <end position="54"/>
    </location>
</feature>
<name>A0A1V2A7R4_9BACI</name>
<keyword evidence="4" id="KW-1185">Reference proteome</keyword>